<dbReference type="RefSeq" id="WP_206657777.1">
    <property type="nucleotide sequence ID" value="NZ_CP071182.1"/>
</dbReference>
<dbReference type="PROSITE" id="PS51257">
    <property type="entry name" value="PROKAR_LIPOPROTEIN"/>
    <property type="match status" value="1"/>
</dbReference>
<feature type="signal peptide" evidence="1">
    <location>
        <begin position="1"/>
        <end position="21"/>
    </location>
</feature>
<dbReference type="AlphaFoldDB" id="A0A9X7W0Z2"/>
<accession>A0A9X7W0Z2</accession>
<sequence length="348" mass="37719">MKQYQKWATASVALIAMGVLAGCGTGGGAGTARTANEANNALINTTNTAKTVGNTASSATNTTANTVGSTSNNTDASMVSVSIPLTNGQPEPSMSFTVPAGWVKQKEGQGDSSGYAWVNPNNTNQQIQLISSGNMSAIENFQTKQFNVMGIFGQSKGVTWTNVSKDQLTANFTDTRGINAFATNEQTPYTGYGKAFVVTQPNPFSVYVEVWGSQSLANSVLPTVHLHQQDTQQTVYVFSQSMLKVMYAVEYFRMVGPIIPPTNIQSEVDKWAPKVSMKMLPYAPASEQALDKQLIENIQGAFQTPPKMTLLNELPGYTLHKDQLPSGQRIYWYPSNDKFPTWADPVLK</sequence>
<dbReference type="EMBL" id="CP071182">
    <property type="protein sequence ID" value="QSO48442.1"/>
    <property type="molecule type" value="Genomic_DNA"/>
</dbReference>
<evidence type="ECO:0000256" key="1">
    <source>
        <dbReference type="SAM" id="SignalP"/>
    </source>
</evidence>
<keyword evidence="3" id="KW-1185">Reference proteome</keyword>
<dbReference type="KEGG" id="afx:JZ786_05490"/>
<name>A0A9X7W0Z2_9BACL</name>
<gene>
    <name evidence="2" type="ORF">JZ786_05490</name>
</gene>
<dbReference type="Proteomes" id="UP000663505">
    <property type="component" value="Chromosome"/>
</dbReference>
<evidence type="ECO:0000313" key="3">
    <source>
        <dbReference type="Proteomes" id="UP000663505"/>
    </source>
</evidence>
<organism evidence="2 3">
    <name type="scientific">Alicyclobacillus mengziensis</name>
    <dbReference type="NCBI Taxonomy" id="2931921"/>
    <lineage>
        <taxon>Bacteria</taxon>
        <taxon>Bacillati</taxon>
        <taxon>Bacillota</taxon>
        <taxon>Bacilli</taxon>
        <taxon>Bacillales</taxon>
        <taxon>Alicyclobacillaceae</taxon>
        <taxon>Alicyclobacillus</taxon>
    </lineage>
</organism>
<protein>
    <submittedName>
        <fullName evidence="2">Uncharacterized protein</fullName>
    </submittedName>
</protein>
<keyword evidence="1" id="KW-0732">Signal</keyword>
<reference evidence="2 3" key="1">
    <citation type="submission" date="2021-02" db="EMBL/GenBank/DDBJ databases">
        <title>Alicyclobacillus curvatus sp. nov. and Alicyclobacillus mengziensis sp. nov., two acidophilic bacteria isolated from acid mine drainage.</title>
        <authorList>
            <person name="Huang Y."/>
        </authorList>
    </citation>
    <scope>NUCLEOTIDE SEQUENCE [LARGE SCALE GENOMIC DNA]</scope>
    <source>
        <strain evidence="2 3">S30H14</strain>
    </source>
</reference>
<evidence type="ECO:0000313" key="2">
    <source>
        <dbReference type="EMBL" id="QSO48442.1"/>
    </source>
</evidence>
<proteinExistence type="predicted"/>
<feature type="chain" id="PRO_5040976829" evidence="1">
    <location>
        <begin position="22"/>
        <end position="348"/>
    </location>
</feature>